<evidence type="ECO:0000256" key="1">
    <source>
        <dbReference type="ARBA" id="ARBA00006596"/>
    </source>
</evidence>
<keyword evidence="2" id="KW-0408">Iron</keyword>
<evidence type="ECO:0000313" key="9">
    <source>
        <dbReference type="Proteomes" id="UP001140560"/>
    </source>
</evidence>
<dbReference type="OrthoDB" id="10253113at2759"/>
<dbReference type="GO" id="GO:0051539">
    <property type="term" value="F:4 iron, 4 sulfur cluster binding"/>
    <property type="evidence" value="ECO:0007669"/>
    <property type="project" value="UniProtKB-KW"/>
</dbReference>
<comment type="caution">
    <text evidence="8">The sequence shown here is derived from an EMBL/GenBank/DDBJ whole genome shotgun (WGS) entry which is preliminary data.</text>
</comment>
<evidence type="ECO:0000256" key="3">
    <source>
        <dbReference type="ARBA" id="ARBA00023014"/>
    </source>
</evidence>
<dbReference type="EMBL" id="JAPEUY010000012">
    <property type="protein sequence ID" value="KAJ4367295.1"/>
    <property type="molecule type" value="Genomic_DNA"/>
</dbReference>
<dbReference type="Gene3D" id="3.40.950.10">
    <property type="entry name" value="Fe-only Hydrogenase (Larger Subunit), Chain L, domain 3"/>
    <property type="match status" value="1"/>
</dbReference>
<dbReference type="InterPro" id="IPR009016">
    <property type="entry name" value="Fe_hydrogenase"/>
</dbReference>
<comment type="similarity">
    <text evidence="1">Belongs to the NARF family.</text>
</comment>
<reference evidence="8" key="1">
    <citation type="submission" date="2022-10" db="EMBL/GenBank/DDBJ databases">
        <title>Tapping the CABI collections for fungal endophytes: first genome assemblies for Collariella, Neodidymelliopsis, Ascochyta clinopodiicola, Didymella pomorum, Didymosphaeria variabile, Neocosmospora piperis and Neocucurbitaria cava.</title>
        <authorList>
            <person name="Hill R."/>
        </authorList>
    </citation>
    <scope>NUCLEOTIDE SEQUENCE</scope>
    <source>
        <strain evidence="8">IMI 356814</strain>
    </source>
</reference>
<dbReference type="Pfam" id="PF02906">
    <property type="entry name" value="Fe_hyd_lg_C"/>
    <property type="match status" value="1"/>
</dbReference>
<comment type="function">
    <text evidence="4">Component of the cytosolic Fe/S protein assembly machinery. Required for maturation of extramitochondrial Fe/S proteins. May play a role in the transfer of pre-assembled Fe/S clusters to target apoproteins.</text>
</comment>
<dbReference type="AlphaFoldDB" id="A0A9W8Y5U8"/>
<evidence type="ECO:0000256" key="4">
    <source>
        <dbReference type="ARBA" id="ARBA00025099"/>
    </source>
</evidence>
<accession>A0A9W8Y5U8</accession>
<feature type="domain" description="Iron hydrogenase large subunit C-terminal" evidence="7">
    <location>
        <begin position="130"/>
        <end position="489"/>
    </location>
</feature>
<keyword evidence="2" id="KW-0004">4Fe-4S</keyword>
<dbReference type="Proteomes" id="UP001140560">
    <property type="component" value="Unassembled WGS sequence"/>
</dbReference>
<dbReference type="SUPFAM" id="SSF53920">
    <property type="entry name" value="Fe-only hydrogenase"/>
    <property type="match status" value="1"/>
</dbReference>
<keyword evidence="2" id="KW-0479">Metal-binding</keyword>
<feature type="region of interest" description="Disordered" evidence="6">
    <location>
        <begin position="202"/>
        <end position="225"/>
    </location>
</feature>
<keyword evidence="3" id="KW-0411">Iron-sulfur</keyword>
<protein>
    <recommendedName>
        <fullName evidence="5">Nuclear architecture-related protein 1</fullName>
    </recommendedName>
</protein>
<evidence type="ECO:0000256" key="2">
    <source>
        <dbReference type="ARBA" id="ARBA00022485"/>
    </source>
</evidence>
<evidence type="ECO:0000259" key="7">
    <source>
        <dbReference type="Pfam" id="PF02906"/>
    </source>
</evidence>
<name>A0A9W8Y5U8_9PLEO</name>
<feature type="region of interest" description="Disordered" evidence="6">
    <location>
        <begin position="31"/>
        <end position="53"/>
    </location>
</feature>
<evidence type="ECO:0000313" key="8">
    <source>
        <dbReference type="EMBL" id="KAJ4367295.1"/>
    </source>
</evidence>
<proteinExistence type="inferred from homology"/>
<sequence length="649" mass="69277">MSAILSADDLNDFISPGVACIKPIETLPVQSEDTSNPYEVTTEEKAAAAQPPPPASISLTDCLACSGCVTSAEAVLVSLQSHTEVLSTLDTHPSLRAPWAHDGTNGVAQAHGVNGVTNGVNGHHAEGKLFVASVSPQARASLAAVFGVSEVEAGNMITQLLSGPSGLRKGGHQGSDFTWVIDTNVVREACLVAAADEVANALSPESSNAPSKPGSEGAIDTTPKQPILTSACPGWICYAEKTHPYVLPHLSRLKSPQALTGTLVKSVLSERYNVSPSQIWHLAIMPCFDKKLEASRGELTSSAWLPNYDSSQGPVRDTDCVITARELLHLASARGINFASLPRSPLPSVDRTPFPDPKLDAFLFPPSRRKNQDPAAGPSGGYLYHILQTYQARNPGSTISISRGRNADVVEYSLVRGGETIFKAARFYGFRNIQNLVRRLKPARASRLPGGKTGVSRRPNGASAAVGEGVKEYAYVEVMACPGGCTNGGGQIKVSEVEDVRIYEGVQQPKDDDAPVVKPGPKEQKEWLARVDEAYFSGSDSESDQEQEQVKALDGDGDQTMQDVNTNTNGHTNGHIKHDGHDDDDIVNGISRNKINQVLTHWSVITGVDMQKLVYTSYIKVESDVGKTKKKQSDMERVAGLAVSVGGGW</sequence>
<gene>
    <name evidence="8" type="primary">NAR1</name>
    <name evidence="8" type="ORF">N0V83_006876</name>
</gene>
<organism evidence="8 9">
    <name type="scientific">Neocucurbitaria cava</name>
    <dbReference type="NCBI Taxonomy" id="798079"/>
    <lineage>
        <taxon>Eukaryota</taxon>
        <taxon>Fungi</taxon>
        <taxon>Dikarya</taxon>
        <taxon>Ascomycota</taxon>
        <taxon>Pezizomycotina</taxon>
        <taxon>Dothideomycetes</taxon>
        <taxon>Pleosporomycetidae</taxon>
        <taxon>Pleosporales</taxon>
        <taxon>Pleosporineae</taxon>
        <taxon>Cucurbitariaceae</taxon>
        <taxon>Neocucurbitaria</taxon>
    </lineage>
</organism>
<dbReference type="InterPro" id="IPR050340">
    <property type="entry name" value="Cytosolic_Fe-S_CAF"/>
</dbReference>
<dbReference type="Gene3D" id="3.40.50.1780">
    <property type="match status" value="1"/>
</dbReference>
<dbReference type="PANTHER" id="PTHR11615">
    <property type="entry name" value="NITRATE, FORMATE, IRON DEHYDROGENASE"/>
    <property type="match status" value="1"/>
</dbReference>
<dbReference type="InterPro" id="IPR004108">
    <property type="entry name" value="Fe_hydrogenase_lsu_C"/>
</dbReference>
<keyword evidence="9" id="KW-1185">Reference proteome</keyword>
<evidence type="ECO:0000256" key="6">
    <source>
        <dbReference type="SAM" id="MobiDB-lite"/>
    </source>
</evidence>
<evidence type="ECO:0000256" key="5">
    <source>
        <dbReference type="ARBA" id="ARBA00031269"/>
    </source>
</evidence>